<organism evidence="10 11">
    <name type="scientific">Apiospora rasikravindrae</name>
    <dbReference type="NCBI Taxonomy" id="990691"/>
    <lineage>
        <taxon>Eukaryota</taxon>
        <taxon>Fungi</taxon>
        <taxon>Dikarya</taxon>
        <taxon>Ascomycota</taxon>
        <taxon>Pezizomycotina</taxon>
        <taxon>Sordariomycetes</taxon>
        <taxon>Xylariomycetidae</taxon>
        <taxon>Amphisphaeriales</taxon>
        <taxon>Apiosporaceae</taxon>
        <taxon>Apiospora</taxon>
    </lineage>
</organism>
<dbReference type="PROSITE" id="PS50011">
    <property type="entry name" value="PROTEIN_KINASE_DOM"/>
    <property type="match status" value="1"/>
</dbReference>
<dbReference type="Pfam" id="PF00069">
    <property type="entry name" value="Pkinase"/>
    <property type="match status" value="1"/>
</dbReference>
<dbReference type="InterPro" id="IPR000719">
    <property type="entry name" value="Prot_kinase_dom"/>
</dbReference>
<keyword evidence="11" id="KW-1185">Reference proteome</keyword>
<reference evidence="10 11" key="1">
    <citation type="submission" date="2023-01" db="EMBL/GenBank/DDBJ databases">
        <title>Analysis of 21 Apiospora genomes using comparative genomics revels a genus with tremendous synthesis potential of carbohydrate active enzymes and secondary metabolites.</title>
        <authorList>
            <person name="Sorensen T."/>
        </authorList>
    </citation>
    <scope>NUCLEOTIDE SEQUENCE [LARGE SCALE GENOMIC DNA]</scope>
    <source>
        <strain evidence="10 11">CBS 33761</strain>
    </source>
</reference>
<gene>
    <name evidence="10" type="ORF">PG993_013426</name>
</gene>
<comment type="caution">
    <text evidence="10">The sequence shown here is derived from an EMBL/GenBank/DDBJ whole genome shotgun (WGS) entry which is preliminary data.</text>
</comment>
<feature type="domain" description="Protein kinase" evidence="9">
    <location>
        <begin position="23"/>
        <end position="469"/>
    </location>
</feature>
<keyword evidence="3" id="KW-0808">Transferase</keyword>
<dbReference type="InterPro" id="IPR011009">
    <property type="entry name" value="Kinase-like_dom_sf"/>
</dbReference>
<evidence type="ECO:0000256" key="4">
    <source>
        <dbReference type="ARBA" id="ARBA00022741"/>
    </source>
</evidence>
<dbReference type="Gene3D" id="3.30.200.20">
    <property type="entry name" value="Phosphorylase Kinase, domain 1"/>
    <property type="match status" value="1"/>
</dbReference>
<keyword evidence="2" id="KW-0723">Serine/threonine-protein kinase</keyword>
<dbReference type="EMBL" id="JAQQWK010000012">
    <property type="protein sequence ID" value="KAK8022659.1"/>
    <property type="molecule type" value="Genomic_DNA"/>
</dbReference>
<name>A0ABR1RXM5_9PEZI</name>
<dbReference type="InterPro" id="IPR051334">
    <property type="entry name" value="SRPK"/>
</dbReference>
<accession>A0ABR1RXM5</accession>
<evidence type="ECO:0000256" key="8">
    <source>
        <dbReference type="ARBA" id="ARBA00048679"/>
    </source>
</evidence>
<evidence type="ECO:0000313" key="10">
    <source>
        <dbReference type="EMBL" id="KAK8022659.1"/>
    </source>
</evidence>
<keyword evidence="4" id="KW-0547">Nucleotide-binding</keyword>
<keyword evidence="5" id="KW-0418">Kinase</keyword>
<dbReference type="SUPFAM" id="SSF56112">
    <property type="entry name" value="Protein kinase-like (PK-like)"/>
    <property type="match status" value="1"/>
</dbReference>
<evidence type="ECO:0000256" key="3">
    <source>
        <dbReference type="ARBA" id="ARBA00022679"/>
    </source>
</evidence>
<evidence type="ECO:0000259" key="9">
    <source>
        <dbReference type="PROSITE" id="PS50011"/>
    </source>
</evidence>
<dbReference type="SMART" id="SM00220">
    <property type="entry name" value="S_TKc"/>
    <property type="match status" value="1"/>
</dbReference>
<dbReference type="PANTHER" id="PTHR47634:SF9">
    <property type="entry name" value="PROTEIN KINASE DOMAIN-CONTAINING PROTEIN-RELATED"/>
    <property type="match status" value="1"/>
</dbReference>
<dbReference type="EC" id="2.7.11.1" evidence="1"/>
<dbReference type="PANTHER" id="PTHR47634">
    <property type="entry name" value="PROTEIN KINASE DOMAIN-CONTAINING PROTEIN-RELATED"/>
    <property type="match status" value="1"/>
</dbReference>
<evidence type="ECO:0000256" key="5">
    <source>
        <dbReference type="ARBA" id="ARBA00022777"/>
    </source>
</evidence>
<proteinExistence type="predicted"/>
<comment type="catalytic activity">
    <reaction evidence="8">
        <text>L-seryl-[protein] + ATP = O-phospho-L-seryl-[protein] + ADP + H(+)</text>
        <dbReference type="Rhea" id="RHEA:17989"/>
        <dbReference type="Rhea" id="RHEA-COMP:9863"/>
        <dbReference type="Rhea" id="RHEA-COMP:11604"/>
        <dbReference type="ChEBI" id="CHEBI:15378"/>
        <dbReference type="ChEBI" id="CHEBI:29999"/>
        <dbReference type="ChEBI" id="CHEBI:30616"/>
        <dbReference type="ChEBI" id="CHEBI:83421"/>
        <dbReference type="ChEBI" id="CHEBI:456216"/>
        <dbReference type="EC" id="2.7.11.1"/>
    </reaction>
</comment>
<sequence>MANGTEQEQLYKPDFALGRESEYEDVERYRPGGFCPVDVSTSDDPFFIQDRYQVMYKCTHSHFFTGWLCYDTIEKKWRYLEINTASESSGDSPEQVIRNTLISHGVDHDTARKHGVVLPYETFFINSPNGRHRCSVLPYFGACFPWKRHTDQTDGDRVHQLCHSMARAISFLHEHGICHGDIQPGHMRLWLKEGVLDKYTPDTIPGLIKTQWNTELETIDGKPTPHAPKRIHKEISFWDFGRDDEVMEMLSTEVAIRDTGSAYLAADGRPLKVDAPIDFQAPETVLDMRMGTKSDIWALAVNLFYYAIGDLPVEIADEDDKVEAITEIEALIGPVPEKFRQVAMEMAFKQRLGRWERLEKPKGLPKPKMPDAESEEGAKRYLSVSHLIKSGGEELEKRMKEDGSYEDKIEHRLNEPQKLKGGGNHSRFCGVWYLAPEEITCLGGLLREMLKWDPDERWDAKKVMGHEWFANRYMPRLKPNSNYIPLEKEKAKRGEEGRSS</sequence>
<evidence type="ECO:0000256" key="6">
    <source>
        <dbReference type="ARBA" id="ARBA00022840"/>
    </source>
</evidence>
<protein>
    <recommendedName>
        <fullName evidence="1">non-specific serine/threonine protein kinase</fullName>
        <ecNumber evidence="1">2.7.11.1</ecNumber>
    </recommendedName>
</protein>
<evidence type="ECO:0000313" key="11">
    <source>
        <dbReference type="Proteomes" id="UP001444661"/>
    </source>
</evidence>
<comment type="catalytic activity">
    <reaction evidence="7">
        <text>L-threonyl-[protein] + ATP = O-phospho-L-threonyl-[protein] + ADP + H(+)</text>
        <dbReference type="Rhea" id="RHEA:46608"/>
        <dbReference type="Rhea" id="RHEA-COMP:11060"/>
        <dbReference type="Rhea" id="RHEA-COMP:11605"/>
        <dbReference type="ChEBI" id="CHEBI:15378"/>
        <dbReference type="ChEBI" id="CHEBI:30013"/>
        <dbReference type="ChEBI" id="CHEBI:30616"/>
        <dbReference type="ChEBI" id="CHEBI:61977"/>
        <dbReference type="ChEBI" id="CHEBI:456216"/>
        <dbReference type="EC" id="2.7.11.1"/>
    </reaction>
</comment>
<keyword evidence="6" id="KW-0067">ATP-binding</keyword>
<evidence type="ECO:0000256" key="1">
    <source>
        <dbReference type="ARBA" id="ARBA00012513"/>
    </source>
</evidence>
<evidence type="ECO:0000256" key="7">
    <source>
        <dbReference type="ARBA" id="ARBA00047899"/>
    </source>
</evidence>
<dbReference type="Gene3D" id="1.10.510.10">
    <property type="entry name" value="Transferase(Phosphotransferase) domain 1"/>
    <property type="match status" value="1"/>
</dbReference>
<dbReference type="Proteomes" id="UP001444661">
    <property type="component" value="Unassembled WGS sequence"/>
</dbReference>
<evidence type="ECO:0000256" key="2">
    <source>
        <dbReference type="ARBA" id="ARBA00022527"/>
    </source>
</evidence>